<gene>
    <name evidence="1" type="ORF">CEXT_188541</name>
</gene>
<organism evidence="1 2">
    <name type="scientific">Caerostris extrusa</name>
    <name type="common">Bark spider</name>
    <name type="synonym">Caerostris bankana</name>
    <dbReference type="NCBI Taxonomy" id="172846"/>
    <lineage>
        <taxon>Eukaryota</taxon>
        <taxon>Metazoa</taxon>
        <taxon>Ecdysozoa</taxon>
        <taxon>Arthropoda</taxon>
        <taxon>Chelicerata</taxon>
        <taxon>Arachnida</taxon>
        <taxon>Araneae</taxon>
        <taxon>Araneomorphae</taxon>
        <taxon>Entelegynae</taxon>
        <taxon>Araneoidea</taxon>
        <taxon>Araneidae</taxon>
        <taxon>Caerostris</taxon>
    </lineage>
</organism>
<proteinExistence type="predicted"/>
<name>A0AAV4UA08_CAEEX</name>
<sequence>MIRKKKKGFPLIGCRFAKANQKRGKTKNGQNQETPRQLQGHLMAEQDAKLVTGNCYTTEYDIKEPSPPTDRDYIALNIGLKYGEQKILKDEF</sequence>
<evidence type="ECO:0000313" key="2">
    <source>
        <dbReference type="Proteomes" id="UP001054945"/>
    </source>
</evidence>
<protein>
    <submittedName>
        <fullName evidence="1">Uncharacterized protein</fullName>
    </submittedName>
</protein>
<keyword evidence="2" id="KW-1185">Reference proteome</keyword>
<dbReference type="AlphaFoldDB" id="A0AAV4UA08"/>
<dbReference type="EMBL" id="BPLR01012529">
    <property type="protein sequence ID" value="GIY54591.1"/>
    <property type="molecule type" value="Genomic_DNA"/>
</dbReference>
<accession>A0AAV4UA08</accession>
<comment type="caution">
    <text evidence="1">The sequence shown here is derived from an EMBL/GenBank/DDBJ whole genome shotgun (WGS) entry which is preliminary data.</text>
</comment>
<reference evidence="1 2" key="1">
    <citation type="submission" date="2021-06" db="EMBL/GenBank/DDBJ databases">
        <title>Caerostris extrusa draft genome.</title>
        <authorList>
            <person name="Kono N."/>
            <person name="Arakawa K."/>
        </authorList>
    </citation>
    <scope>NUCLEOTIDE SEQUENCE [LARGE SCALE GENOMIC DNA]</scope>
</reference>
<dbReference type="Proteomes" id="UP001054945">
    <property type="component" value="Unassembled WGS sequence"/>
</dbReference>
<evidence type="ECO:0000313" key="1">
    <source>
        <dbReference type="EMBL" id="GIY54591.1"/>
    </source>
</evidence>